<evidence type="ECO:0000256" key="3">
    <source>
        <dbReference type="ARBA" id="ARBA00022737"/>
    </source>
</evidence>
<comment type="subcellular location">
    <subcellularLocation>
        <location evidence="1">Membrane</location>
        <topology evidence="1">Multi-pass membrane protein</topology>
    </subcellularLocation>
</comment>
<dbReference type="GO" id="GO:0005886">
    <property type="term" value="C:plasma membrane"/>
    <property type="evidence" value="ECO:0007669"/>
    <property type="project" value="TreeGrafter"/>
</dbReference>
<evidence type="ECO:0000256" key="5">
    <source>
        <dbReference type="ARBA" id="ARBA00023043"/>
    </source>
</evidence>
<feature type="transmembrane region" description="Helical" evidence="8">
    <location>
        <begin position="512"/>
        <end position="540"/>
    </location>
</feature>
<dbReference type="AlphaFoldDB" id="A0A6A2ZAI8"/>
<feature type="domain" description="PGG" evidence="9">
    <location>
        <begin position="450"/>
        <end position="538"/>
    </location>
</feature>
<feature type="transmembrane region" description="Helical" evidence="8">
    <location>
        <begin position="479"/>
        <end position="500"/>
    </location>
</feature>
<feature type="repeat" description="ANK" evidence="7">
    <location>
        <begin position="70"/>
        <end position="92"/>
    </location>
</feature>
<dbReference type="InterPro" id="IPR036770">
    <property type="entry name" value="Ankyrin_rpt-contain_sf"/>
</dbReference>
<keyword evidence="6 8" id="KW-0472">Membrane</keyword>
<accession>A0A6A2ZAI8</accession>
<dbReference type="SUPFAM" id="SSF48403">
    <property type="entry name" value="Ankyrin repeat"/>
    <property type="match status" value="1"/>
</dbReference>
<dbReference type="PROSITE" id="PS50297">
    <property type="entry name" value="ANK_REP_REGION"/>
    <property type="match status" value="4"/>
</dbReference>
<dbReference type="InterPro" id="IPR026961">
    <property type="entry name" value="PGG_dom"/>
</dbReference>
<dbReference type="SMART" id="SM00248">
    <property type="entry name" value="ANK"/>
    <property type="match status" value="8"/>
</dbReference>
<name>A0A6A2ZAI8_HIBSY</name>
<evidence type="ECO:0000256" key="8">
    <source>
        <dbReference type="SAM" id="Phobius"/>
    </source>
</evidence>
<evidence type="ECO:0000256" key="1">
    <source>
        <dbReference type="ARBA" id="ARBA00004141"/>
    </source>
</evidence>
<feature type="transmembrane region" description="Helical" evidence="8">
    <location>
        <begin position="546"/>
        <end position="566"/>
    </location>
</feature>
<dbReference type="EMBL" id="VEPZ02001187">
    <property type="protein sequence ID" value="KAE8688490.1"/>
    <property type="molecule type" value="Genomic_DNA"/>
</dbReference>
<gene>
    <name evidence="10" type="ORF">F3Y22_tig00110984pilonHSYRG00095</name>
</gene>
<dbReference type="Pfam" id="PF13962">
    <property type="entry name" value="PGG"/>
    <property type="match status" value="1"/>
</dbReference>
<keyword evidence="3" id="KW-0677">Repeat</keyword>
<dbReference type="PANTHER" id="PTHR24186:SF50">
    <property type="entry name" value="ANKYRIN REPEAT-CONTAINING PROTEIN ITN1-LIKE ISOFORM X1"/>
    <property type="match status" value="1"/>
</dbReference>
<evidence type="ECO:0000256" key="4">
    <source>
        <dbReference type="ARBA" id="ARBA00022989"/>
    </source>
</evidence>
<protein>
    <submittedName>
        <fullName evidence="10">Ankyrin repeat family protein</fullName>
    </submittedName>
</protein>
<dbReference type="PROSITE" id="PS50088">
    <property type="entry name" value="ANK_REPEAT"/>
    <property type="match status" value="4"/>
</dbReference>
<feature type="repeat" description="ANK" evidence="7">
    <location>
        <begin position="368"/>
        <end position="393"/>
    </location>
</feature>
<feature type="repeat" description="ANK" evidence="7">
    <location>
        <begin position="112"/>
        <end position="134"/>
    </location>
</feature>
<keyword evidence="4 8" id="KW-1133">Transmembrane helix</keyword>
<dbReference type="Proteomes" id="UP000436088">
    <property type="component" value="Unassembled WGS sequence"/>
</dbReference>
<keyword evidence="11" id="KW-1185">Reference proteome</keyword>
<evidence type="ECO:0000256" key="6">
    <source>
        <dbReference type="ARBA" id="ARBA00023136"/>
    </source>
</evidence>
<dbReference type="InterPro" id="IPR002110">
    <property type="entry name" value="Ankyrin_rpt"/>
</dbReference>
<dbReference type="Pfam" id="PF12796">
    <property type="entry name" value="Ank_2"/>
    <property type="match status" value="2"/>
</dbReference>
<evidence type="ECO:0000259" key="9">
    <source>
        <dbReference type="Pfam" id="PF13962"/>
    </source>
</evidence>
<proteinExistence type="predicted"/>
<feature type="repeat" description="ANK" evidence="7">
    <location>
        <begin position="331"/>
        <end position="355"/>
    </location>
</feature>
<comment type="caution">
    <text evidence="10">The sequence shown here is derived from an EMBL/GenBank/DDBJ whole genome shotgun (WGS) entry which is preliminary data.</text>
</comment>
<reference evidence="10" key="1">
    <citation type="submission" date="2019-09" db="EMBL/GenBank/DDBJ databases">
        <title>Draft genome information of white flower Hibiscus syriacus.</title>
        <authorList>
            <person name="Kim Y.-M."/>
        </authorList>
    </citation>
    <scope>NUCLEOTIDE SEQUENCE [LARGE SCALE GENOMIC DNA]</scope>
    <source>
        <strain evidence="10">YM2019G1</strain>
    </source>
</reference>
<dbReference type="Gene3D" id="1.25.40.20">
    <property type="entry name" value="Ankyrin repeat-containing domain"/>
    <property type="match status" value="1"/>
</dbReference>
<evidence type="ECO:0000313" key="11">
    <source>
        <dbReference type="Proteomes" id="UP000436088"/>
    </source>
</evidence>
<evidence type="ECO:0000313" key="10">
    <source>
        <dbReference type="EMBL" id="KAE8688490.1"/>
    </source>
</evidence>
<keyword evidence="5 7" id="KW-0040">ANK repeat</keyword>
<evidence type="ECO:0000256" key="2">
    <source>
        <dbReference type="ARBA" id="ARBA00022692"/>
    </source>
</evidence>
<organism evidence="10 11">
    <name type="scientific">Hibiscus syriacus</name>
    <name type="common">Rose of Sharon</name>
    <dbReference type="NCBI Taxonomy" id="106335"/>
    <lineage>
        <taxon>Eukaryota</taxon>
        <taxon>Viridiplantae</taxon>
        <taxon>Streptophyta</taxon>
        <taxon>Embryophyta</taxon>
        <taxon>Tracheophyta</taxon>
        <taxon>Spermatophyta</taxon>
        <taxon>Magnoliopsida</taxon>
        <taxon>eudicotyledons</taxon>
        <taxon>Gunneridae</taxon>
        <taxon>Pentapetalae</taxon>
        <taxon>rosids</taxon>
        <taxon>malvids</taxon>
        <taxon>Malvales</taxon>
        <taxon>Malvaceae</taxon>
        <taxon>Malvoideae</taxon>
        <taxon>Hibiscus</taxon>
    </lineage>
</organism>
<dbReference type="PANTHER" id="PTHR24186">
    <property type="entry name" value="PROTEIN PHOSPHATASE 1 REGULATORY SUBUNIT"/>
    <property type="match status" value="1"/>
</dbReference>
<sequence length="567" mass="62840">MDTKLYETLIAGNAAALREFATRDLAAFLQVTTEGDNVLHVTAKYNLMVKTAAIIENPSLKSLVNQKNSKGDTPLHVAARMGSFETAEIFVNCANSGEIEAGERVTKMVNQVNDTALHDAARNGHFRIVELLIKVDCELPTLLNDAGESPLFIAVDKRHLHIALLILKDAPDFSFAGRNDMNALHAAVIRSQDEVLRLSSYMVKLKSPMTYLTNMSFKHSFKFSSFGPSAIIEAAFQNNIYRDFAKLLLEKCERALYEADEFGWTPLYYSIHFGAFGIFKVFLDKVDSSIAHKRDKRGMTITHIAAREGEDAILELLAYKFPEIWDLQDYEGQTPFHLAVERGKLACVKFILGIGLSHDGLINQQDNKGNTALHLAAIHGNNQKIFDLLIKDGRVDKTARNNEGLTVIDIILLKEYGYYEKTWVTMSLASNGGLESLEHSINKNGRKTRSSFTMPGGYKSDGGPEAGMAILSRKTAFRVFVVANALAFCFSTTSMFLHYCRSFVEKLDVHAFYTYLTTMLTSYGITAMVIAFVSGTYAALADTPGLAKAVLSIGCSFFGLQLVVYLK</sequence>
<keyword evidence="2 8" id="KW-0812">Transmembrane</keyword>
<evidence type="ECO:0000256" key="7">
    <source>
        <dbReference type="PROSITE-ProRule" id="PRU00023"/>
    </source>
</evidence>